<comment type="caution">
    <text evidence="2">The sequence shown here is derived from an EMBL/GenBank/DDBJ whole genome shotgun (WGS) entry which is preliminary data.</text>
</comment>
<keyword evidence="3" id="KW-1185">Reference proteome</keyword>
<protein>
    <submittedName>
        <fullName evidence="2">Uncharacterized protein</fullName>
    </submittedName>
</protein>
<evidence type="ECO:0000313" key="2">
    <source>
        <dbReference type="EMBL" id="KAH7091559.1"/>
    </source>
</evidence>
<sequence length="302" mass="34468">MTDPIAVARNSMTSTTVSKNTDSAHASAGGLSDMASSTSIKQTSSLKGPSFFALPPEIRISIYQCIIYSSANGPESKPKFWHFHNFFLSSKAIRDEFEDEWVKIHNKRINGLLVEWPLHMGSVPSPIRLSNFADTKNIQILLSGATNDTFPSYEAEHLAHHFLSRLVSTIGTFTMKPMGWPTLPDNSVRAFVTSRTFQEMLKIRNALQKMNQVGRYHINLDYCGARVSCSPAFDADRYRFASRRHWLFLPRELIYKIFKRVIDSCQFIEDLREWRGVLDSCPRANLCFELFLYGHFLRGDVN</sequence>
<organism evidence="2 3">
    <name type="scientific">Paraphoma chrysanthemicola</name>
    <dbReference type="NCBI Taxonomy" id="798071"/>
    <lineage>
        <taxon>Eukaryota</taxon>
        <taxon>Fungi</taxon>
        <taxon>Dikarya</taxon>
        <taxon>Ascomycota</taxon>
        <taxon>Pezizomycotina</taxon>
        <taxon>Dothideomycetes</taxon>
        <taxon>Pleosporomycetidae</taxon>
        <taxon>Pleosporales</taxon>
        <taxon>Pleosporineae</taxon>
        <taxon>Phaeosphaeriaceae</taxon>
        <taxon>Paraphoma</taxon>
    </lineage>
</organism>
<proteinExistence type="predicted"/>
<name>A0A8K0RCB1_9PLEO</name>
<dbReference type="Proteomes" id="UP000813461">
    <property type="component" value="Unassembled WGS sequence"/>
</dbReference>
<dbReference type="EMBL" id="JAGMVJ010000004">
    <property type="protein sequence ID" value="KAH7091559.1"/>
    <property type="molecule type" value="Genomic_DNA"/>
</dbReference>
<feature type="region of interest" description="Disordered" evidence="1">
    <location>
        <begin position="10"/>
        <end position="33"/>
    </location>
</feature>
<reference evidence="2" key="1">
    <citation type="journal article" date="2021" name="Nat. Commun.">
        <title>Genetic determinants of endophytism in the Arabidopsis root mycobiome.</title>
        <authorList>
            <person name="Mesny F."/>
            <person name="Miyauchi S."/>
            <person name="Thiergart T."/>
            <person name="Pickel B."/>
            <person name="Atanasova L."/>
            <person name="Karlsson M."/>
            <person name="Huettel B."/>
            <person name="Barry K.W."/>
            <person name="Haridas S."/>
            <person name="Chen C."/>
            <person name="Bauer D."/>
            <person name="Andreopoulos W."/>
            <person name="Pangilinan J."/>
            <person name="LaButti K."/>
            <person name="Riley R."/>
            <person name="Lipzen A."/>
            <person name="Clum A."/>
            <person name="Drula E."/>
            <person name="Henrissat B."/>
            <person name="Kohler A."/>
            <person name="Grigoriev I.V."/>
            <person name="Martin F.M."/>
            <person name="Hacquard S."/>
        </authorList>
    </citation>
    <scope>NUCLEOTIDE SEQUENCE</scope>
    <source>
        <strain evidence="2">MPI-SDFR-AT-0120</strain>
    </source>
</reference>
<feature type="compositionally biased region" description="Polar residues" evidence="1">
    <location>
        <begin position="10"/>
        <end position="24"/>
    </location>
</feature>
<evidence type="ECO:0000313" key="3">
    <source>
        <dbReference type="Proteomes" id="UP000813461"/>
    </source>
</evidence>
<dbReference type="AlphaFoldDB" id="A0A8K0RCB1"/>
<dbReference type="OrthoDB" id="10377520at2759"/>
<gene>
    <name evidence="2" type="ORF">FB567DRAFT_626075</name>
</gene>
<evidence type="ECO:0000256" key="1">
    <source>
        <dbReference type="SAM" id="MobiDB-lite"/>
    </source>
</evidence>
<accession>A0A8K0RCB1</accession>